<dbReference type="Pfam" id="PF02592">
    <property type="entry name" value="Vut_1"/>
    <property type="match status" value="1"/>
</dbReference>
<proteinExistence type="inferred from homology"/>
<comment type="function">
    <text evidence="1">Involved in the import of queuosine (Q) precursors, required for Q precursor salvage.</text>
</comment>
<keyword evidence="1" id="KW-0813">Transport</keyword>
<reference evidence="3" key="1">
    <citation type="submission" date="2018-08" db="EMBL/GenBank/DDBJ databases">
        <authorList>
            <person name="Kim S.-J."/>
            <person name="Jung G.-Y."/>
        </authorList>
    </citation>
    <scope>NUCLEOTIDE SEQUENCE [LARGE SCALE GENOMIC DNA]</scope>
    <source>
        <strain evidence="3">GY_G</strain>
    </source>
</reference>
<dbReference type="GO" id="GO:0022857">
    <property type="term" value="F:transmembrane transporter activity"/>
    <property type="evidence" value="ECO:0007669"/>
    <property type="project" value="UniProtKB-UniRule"/>
</dbReference>
<feature type="transmembrane region" description="Helical" evidence="1">
    <location>
        <begin position="147"/>
        <end position="173"/>
    </location>
</feature>
<dbReference type="NCBIfam" id="TIGR00697">
    <property type="entry name" value="queuosine precursor transporter"/>
    <property type="match status" value="1"/>
</dbReference>
<keyword evidence="1" id="KW-0997">Cell inner membrane</keyword>
<organism evidence="2 3">
    <name type="scientific">Sphingorhabdus pulchriflava</name>
    <dbReference type="NCBI Taxonomy" id="2292257"/>
    <lineage>
        <taxon>Bacteria</taxon>
        <taxon>Pseudomonadati</taxon>
        <taxon>Pseudomonadota</taxon>
        <taxon>Alphaproteobacteria</taxon>
        <taxon>Sphingomonadales</taxon>
        <taxon>Sphingomonadaceae</taxon>
        <taxon>Sphingorhabdus</taxon>
    </lineage>
</organism>
<dbReference type="OrthoDB" id="7422621at2"/>
<keyword evidence="1" id="KW-0812">Transmembrane</keyword>
<feature type="transmembrane region" description="Helical" evidence="1">
    <location>
        <begin position="114"/>
        <end position="135"/>
    </location>
</feature>
<comment type="subcellular location">
    <subcellularLocation>
        <location evidence="1">Cell inner membrane</location>
        <topology evidence="1">Multi-pass membrane protein</topology>
    </subcellularLocation>
</comment>
<name>A0A371B4R0_9SPHN</name>
<dbReference type="PANTHER" id="PTHR34300">
    <property type="entry name" value="QUEUOSINE PRECURSOR TRANSPORTER-RELATED"/>
    <property type="match status" value="1"/>
</dbReference>
<dbReference type="HAMAP" id="MF_02088">
    <property type="entry name" value="Q_prec_transport"/>
    <property type="match status" value="1"/>
</dbReference>
<feature type="transmembrane region" description="Helical" evidence="1">
    <location>
        <begin position="46"/>
        <end position="64"/>
    </location>
</feature>
<feature type="transmembrane region" description="Helical" evidence="1">
    <location>
        <begin position="15"/>
        <end position="34"/>
    </location>
</feature>
<protein>
    <recommendedName>
        <fullName evidence="1">Probable queuosine precursor transporter</fullName>
        <shortName evidence="1">Q precursor transporter</shortName>
    </recommendedName>
</protein>
<feature type="transmembrane region" description="Helical" evidence="1">
    <location>
        <begin position="193"/>
        <end position="212"/>
    </location>
</feature>
<dbReference type="GO" id="GO:0005886">
    <property type="term" value="C:plasma membrane"/>
    <property type="evidence" value="ECO:0007669"/>
    <property type="project" value="UniProtKB-SubCell"/>
</dbReference>
<dbReference type="AlphaFoldDB" id="A0A371B4R0"/>
<keyword evidence="1" id="KW-1003">Cell membrane</keyword>
<dbReference type="RefSeq" id="WP_115549682.1">
    <property type="nucleotide sequence ID" value="NZ_QRGP01000002.1"/>
</dbReference>
<comment type="similarity">
    <text evidence="1">Belongs to the vitamin uptake transporter (VUT/ECF) (TC 2.A.88) family. Q precursor transporter subfamily.</text>
</comment>
<feature type="transmembrane region" description="Helical" evidence="1">
    <location>
        <begin position="76"/>
        <end position="94"/>
    </location>
</feature>
<evidence type="ECO:0000256" key="1">
    <source>
        <dbReference type="HAMAP-Rule" id="MF_02088"/>
    </source>
</evidence>
<gene>
    <name evidence="2" type="ORF">DXH95_11485</name>
</gene>
<dbReference type="EMBL" id="QRGP01000002">
    <property type="protein sequence ID" value="RDV02578.1"/>
    <property type="molecule type" value="Genomic_DNA"/>
</dbReference>
<keyword evidence="1" id="KW-1133">Transmembrane helix</keyword>
<dbReference type="InterPro" id="IPR003744">
    <property type="entry name" value="YhhQ"/>
</dbReference>
<comment type="caution">
    <text evidence="2">The sequence shown here is derived from an EMBL/GenBank/DDBJ whole genome shotgun (WGS) entry which is preliminary data.</text>
</comment>
<evidence type="ECO:0000313" key="3">
    <source>
        <dbReference type="Proteomes" id="UP000263833"/>
    </source>
</evidence>
<keyword evidence="1" id="KW-0472">Membrane</keyword>
<dbReference type="PANTHER" id="PTHR34300:SF2">
    <property type="entry name" value="QUEUOSINE PRECURSOR TRANSPORTER-RELATED"/>
    <property type="match status" value="1"/>
</dbReference>
<keyword evidence="3" id="KW-1185">Reference proteome</keyword>
<sequence length="223" mass="23664">MTDGPSTGTMIPRSLFVYALLYGGLVVLAGVLGTKISEIGPLHVESGIFAFLMLVVLSSAVAELHGKDTADKLVRYGFLPLILSMALIFIVIRMPPAPFWTLQDQFAGILGQGARLQLAGLISYGISQTLNVYVFTKLKGEGSGRAAWLRGLIAGLLSQALDTVLFITIAFYGVVDPGSGQEMPIVDIMTGQIIAKLTLVVVFVPLLITACVKLGQRLDGKAA</sequence>
<accession>A0A371B4R0</accession>
<dbReference type="Proteomes" id="UP000263833">
    <property type="component" value="Unassembled WGS sequence"/>
</dbReference>
<evidence type="ECO:0000313" key="2">
    <source>
        <dbReference type="EMBL" id="RDV02578.1"/>
    </source>
</evidence>